<keyword evidence="3" id="KW-1185">Reference proteome</keyword>
<sequence>MLSLAAENKIYPWRDDGRSEFQSGSVEWSACSKFSASSTGPVIEFLASHSATGSQSPSRGMNSVGEQREMKRKGRWRHAE</sequence>
<proteinExistence type="predicted"/>
<protein>
    <submittedName>
        <fullName evidence="2">Uncharacterized protein</fullName>
    </submittedName>
</protein>
<feature type="compositionally biased region" description="Basic residues" evidence="1">
    <location>
        <begin position="70"/>
        <end position="80"/>
    </location>
</feature>
<dbReference type="AlphaFoldDB" id="A0AAE1DDY5"/>
<accession>A0AAE1DDY5</accession>
<name>A0AAE1DDY5_9GAST</name>
<evidence type="ECO:0000313" key="3">
    <source>
        <dbReference type="Proteomes" id="UP001283361"/>
    </source>
</evidence>
<evidence type="ECO:0000256" key="1">
    <source>
        <dbReference type="SAM" id="MobiDB-lite"/>
    </source>
</evidence>
<dbReference type="EMBL" id="JAWDGP010004170">
    <property type="protein sequence ID" value="KAK3767159.1"/>
    <property type="molecule type" value="Genomic_DNA"/>
</dbReference>
<feature type="compositionally biased region" description="Polar residues" evidence="1">
    <location>
        <begin position="49"/>
        <end position="65"/>
    </location>
</feature>
<evidence type="ECO:0000313" key="2">
    <source>
        <dbReference type="EMBL" id="KAK3767159.1"/>
    </source>
</evidence>
<comment type="caution">
    <text evidence="2">The sequence shown here is derived from an EMBL/GenBank/DDBJ whole genome shotgun (WGS) entry which is preliminary data.</text>
</comment>
<feature type="region of interest" description="Disordered" evidence="1">
    <location>
        <begin position="48"/>
        <end position="80"/>
    </location>
</feature>
<dbReference type="Proteomes" id="UP001283361">
    <property type="component" value="Unassembled WGS sequence"/>
</dbReference>
<gene>
    <name evidence="2" type="ORF">RRG08_018030</name>
</gene>
<reference evidence="2" key="1">
    <citation type="journal article" date="2023" name="G3 (Bethesda)">
        <title>A reference genome for the long-term kleptoplast-retaining sea slug Elysia crispata morphotype clarki.</title>
        <authorList>
            <person name="Eastman K.E."/>
            <person name="Pendleton A.L."/>
            <person name="Shaikh M.A."/>
            <person name="Suttiyut T."/>
            <person name="Ogas R."/>
            <person name="Tomko P."/>
            <person name="Gavelis G."/>
            <person name="Widhalm J.R."/>
            <person name="Wisecaver J.H."/>
        </authorList>
    </citation>
    <scope>NUCLEOTIDE SEQUENCE</scope>
    <source>
        <strain evidence="2">ECLA1</strain>
    </source>
</reference>
<organism evidence="2 3">
    <name type="scientific">Elysia crispata</name>
    <name type="common">lettuce slug</name>
    <dbReference type="NCBI Taxonomy" id="231223"/>
    <lineage>
        <taxon>Eukaryota</taxon>
        <taxon>Metazoa</taxon>
        <taxon>Spiralia</taxon>
        <taxon>Lophotrochozoa</taxon>
        <taxon>Mollusca</taxon>
        <taxon>Gastropoda</taxon>
        <taxon>Heterobranchia</taxon>
        <taxon>Euthyneura</taxon>
        <taxon>Panpulmonata</taxon>
        <taxon>Sacoglossa</taxon>
        <taxon>Placobranchoidea</taxon>
        <taxon>Plakobranchidae</taxon>
        <taxon>Elysia</taxon>
    </lineage>
</organism>